<dbReference type="Pfam" id="PF01812">
    <property type="entry name" value="5-FTHF_cyc-lig"/>
    <property type="match status" value="1"/>
</dbReference>
<dbReference type="Gene3D" id="3.40.50.10420">
    <property type="entry name" value="NagB/RpiA/CoA transferase-like"/>
    <property type="match status" value="1"/>
</dbReference>
<dbReference type="Proteomes" id="UP000241762">
    <property type="component" value="Chromosome"/>
</dbReference>
<name>A0A2P1P9C4_9RICK</name>
<dbReference type="PIRSF" id="PIRSF006806">
    <property type="entry name" value="FTHF_cligase"/>
    <property type="match status" value="1"/>
</dbReference>
<keyword evidence="1 2" id="KW-0067">ATP-binding</keyword>
<evidence type="ECO:0000256" key="2">
    <source>
        <dbReference type="RuleBase" id="RU361279"/>
    </source>
</evidence>
<accession>A0A2P1P9C4</accession>
<evidence type="ECO:0000313" key="3">
    <source>
        <dbReference type="EMBL" id="AVP87866.1"/>
    </source>
</evidence>
<keyword evidence="2" id="KW-0479">Metal-binding</keyword>
<proteinExistence type="inferred from homology"/>
<dbReference type="NCBIfam" id="TIGR02727">
    <property type="entry name" value="MTHFS_bact"/>
    <property type="match status" value="1"/>
</dbReference>
<organism evidence="3 4">
    <name type="scientific">Candidatus Phycorickettsia trachydisci</name>
    <dbReference type="NCBI Taxonomy" id="2115978"/>
    <lineage>
        <taxon>Bacteria</taxon>
        <taxon>Pseudomonadati</taxon>
        <taxon>Pseudomonadota</taxon>
        <taxon>Alphaproteobacteria</taxon>
        <taxon>Rickettsiales</taxon>
        <taxon>Rickettsiaceae</taxon>
        <taxon>Candidatus Phycorickettsia</taxon>
    </lineage>
</organism>
<sequence length="172" mass="19933">MIEKKLLREQMKQYDNFIPDPNIIQTIKNVLEKLNFQVLGGYVAIRGEVNINEIFTIFQEKSFALPKQINNESMEFAEYNLFDNLEIANSVFLQPINNNFVVPDVLLIPGIAFDQQKNRLGRGAGFYDRYLNINPQIIKIGICKHERLLDLVPYSSQDVKMDYIVTDKTLIC</sequence>
<keyword evidence="4" id="KW-1185">Reference proteome</keyword>
<protein>
    <recommendedName>
        <fullName evidence="2">5-formyltetrahydrofolate cyclo-ligase</fullName>
        <ecNumber evidence="2">6.3.3.2</ecNumber>
    </recommendedName>
</protein>
<comment type="cofactor">
    <cofactor evidence="2">
        <name>Mg(2+)</name>
        <dbReference type="ChEBI" id="CHEBI:18420"/>
    </cofactor>
</comment>
<feature type="binding site" evidence="1">
    <location>
        <position position="48"/>
    </location>
    <ligand>
        <name>substrate</name>
    </ligand>
</feature>
<evidence type="ECO:0000256" key="1">
    <source>
        <dbReference type="PIRSR" id="PIRSR006806-1"/>
    </source>
</evidence>
<dbReference type="PANTHER" id="PTHR23407:SF11">
    <property type="entry name" value="CHROMOSOME UNDETERMINED SCAFFOLD_24, WHOLE GENOME SHOTGUN SEQUENCE"/>
    <property type="match status" value="1"/>
</dbReference>
<dbReference type="GO" id="GO:0035999">
    <property type="term" value="P:tetrahydrofolate interconversion"/>
    <property type="evidence" value="ECO:0007669"/>
    <property type="project" value="TreeGrafter"/>
</dbReference>
<comment type="similarity">
    <text evidence="2">Belongs to the 5-formyltetrahydrofolate cyclo-ligase family.</text>
</comment>
<feature type="binding site" evidence="1">
    <location>
        <begin position="119"/>
        <end position="127"/>
    </location>
    <ligand>
        <name>ATP</name>
        <dbReference type="ChEBI" id="CHEBI:30616"/>
    </ligand>
</feature>
<keyword evidence="1 2" id="KW-0547">Nucleotide-binding</keyword>
<feature type="binding site" evidence="1">
    <location>
        <position position="43"/>
    </location>
    <ligand>
        <name>substrate</name>
    </ligand>
</feature>
<keyword evidence="2" id="KW-0460">Magnesium</keyword>
<dbReference type="PANTHER" id="PTHR23407">
    <property type="entry name" value="ATPASE INHIBITOR/5-FORMYLTETRAHYDROFOLATE CYCLO-LIGASE"/>
    <property type="match status" value="1"/>
</dbReference>
<dbReference type="GO" id="GO:0046872">
    <property type="term" value="F:metal ion binding"/>
    <property type="evidence" value="ECO:0007669"/>
    <property type="project" value="UniProtKB-KW"/>
</dbReference>
<dbReference type="OrthoDB" id="9801938at2"/>
<dbReference type="SUPFAM" id="SSF100950">
    <property type="entry name" value="NagB/RpiA/CoA transferase-like"/>
    <property type="match status" value="1"/>
</dbReference>
<dbReference type="GO" id="GO:0009396">
    <property type="term" value="P:folic acid-containing compound biosynthetic process"/>
    <property type="evidence" value="ECO:0007669"/>
    <property type="project" value="TreeGrafter"/>
</dbReference>
<dbReference type="InterPro" id="IPR002698">
    <property type="entry name" value="FTHF_cligase"/>
</dbReference>
<reference evidence="3 4" key="1">
    <citation type="submission" date="2018-03" db="EMBL/GenBank/DDBJ databases">
        <title>A gene transfer event suggests a long-term partnership between eustigmatophyte algae and a novel lineage of endosymbiotic bacteria.</title>
        <authorList>
            <person name="Yurchenko T."/>
            <person name="Sevcikova T."/>
            <person name="Pribyl P."/>
            <person name="El Karkouri K."/>
            <person name="Klimes V."/>
            <person name="Amaral R."/>
            <person name="Zbrankova V."/>
            <person name="Kim E."/>
            <person name="Raoult D."/>
            <person name="Santos L.M.A."/>
            <person name="Elias M."/>
        </authorList>
    </citation>
    <scope>NUCLEOTIDE SEQUENCE [LARGE SCALE GENOMIC DNA]</scope>
    <source>
        <strain evidence="3">CCALA 838</strain>
    </source>
</reference>
<dbReference type="GO" id="GO:0030272">
    <property type="term" value="F:5-formyltetrahydrofolate cyclo-ligase activity"/>
    <property type="evidence" value="ECO:0007669"/>
    <property type="project" value="UniProtKB-EC"/>
</dbReference>
<gene>
    <name evidence="3" type="ORF">phytr_9380</name>
</gene>
<dbReference type="InterPro" id="IPR024185">
    <property type="entry name" value="FTHF_cligase-like_sf"/>
</dbReference>
<dbReference type="AlphaFoldDB" id="A0A2P1P9C4"/>
<dbReference type="RefSeq" id="WP_106874708.1">
    <property type="nucleotide sequence ID" value="NZ_CP027845.1"/>
</dbReference>
<dbReference type="InterPro" id="IPR037171">
    <property type="entry name" value="NagB/RpiA_transferase-like"/>
</dbReference>
<comment type="catalytic activity">
    <reaction evidence="2">
        <text>(6S)-5-formyl-5,6,7,8-tetrahydrofolate + ATP = (6R)-5,10-methenyltetrahydrofolate + ADP + phosphate</text>
        <dbReference type="Rhea" id="RHEA:10488"/>
        <dbReference type="ChEBI" id="CHEBI:30616"/>
        <dbReference type="ChEBI" id="CHEBI:43474"/>
        <dbReference type="ChEBI" id="CHEBI:57455"/>
        <dbReference type="ChEBI" id="CHEBI:57457"/>
        <dbReference type="ChEBI" id="CHEBI:456216"/>
        <dbReference type="EC" id="6.3.3.2"/>
    </reaction>
</comment>
<dbReference type="GO" id="GO:0005524">
    <property type="term" value="F:ATP binding"/>
    <property type="evidence" value="ECO:0007669"/>
    <property type="project" value="UniProtKB-KW"/>
</dbReference>
<dbReference type="KEGG" id="ptc:phytr_9380"/>
<dbReference type="EC" id="6.3.3.2" evidence="2"/>
<evidence type="ECO:0000313" key="4">
    <source>
        <dbReference type="Proteomes" id="UP000241762"/>
    </source>
</evidence>
<dbReference type="EMBL" id="CP027845">
    <property type="protein sequence ID" value="AVP87866.1"/>
    <property type="molecule type" value="Genomic_DNA"/>
</dbReference>